<keyword evidence="3" id="KW-0418">Kinase</keyword>
<sequence length="750" mass="80534">MLRDVQDALQQHLPVVCLESTIITHGMDYPANLRMARQVEKVIEDCGAVPATIAILNGVPQIGLEDADLEFLARTGKQARKVSRRDMAACQADLATGGTTVSGTMILAKKAGIDVFVTGGIGGVHRGAATTMDVSNDLNELSKNDVAVICAGPKAILDIPLSLEYLETMGVTVTTIGQTNLPAFYSRDSGLKSPQTSSTVEDAAKLINANQQLQLGSSVLVCVPIPEDASIDGNEMRLVIDAAVKQAEAQGIRGKDTTPFLLSAVSKATKGRSLEANIRLVMENARIGAQIAIHLARLKSESRSVSSMSSRDVEVPPVAARLDDDQSQYVARSLQDLEDGLSLHETASRATSSELSDDFAATMSPRVMVVGGVAVDIACNIAQPLTKLEKMLYTSNPGSVERSVGGVAGNIARAVAKVGLNVSLVSIFGGSASSRSSQSQPDIDAKFILDSLSDDNVALQMSCTPDTRTATYTVVQAKGELLVAVADMEIFEKEHVDLMETLITKDFQAVIFDANIPQVVNEIAKNGARAEVICFEPTSVPKASRIFDLGGIQYDQGVWPSNKINLTTPNIYELEAMFSSAQRSGQFEQQRWWEVINSLNIAAEFRGKLEHFIRKHKSIRIDLEQIGAVQQAIHLLPFFENIYLTMGGSGVLSFHLRATEESQFEHKNNVLAQRSQDCTVYIAYHAALKAPVLVSDSGAGDTFTGVLVAALVQGRSSTDSVQMAQQAAILTLGSRESVSPQIHTLFETTD</sequence>
<keyword evidence="10" id="KW-1185">Reference proteome</keyword>
<dbReference type="InterPro" id="IPR011611">
    <property type="entry name" value="PfkB_dom"/>
</dbReference>
<dbReference type="GO" id="GO:0016798">
    <property type="term" value="F:hydrolase activity, acting on glycosyl bonds"/>
    <property type="evidence" value="ECO:0007669"/>
    <property type="project" value="UniProtKB-KW"/>
</dbReference>
<dbReference type="Pfam" id="PF00294">
    <property type="entry name" value="PfkB"/>
    <property type="match status" value="2"/>
</dbReference>
<evidence type="ECO:0000259" key="8">
    <source>
        <dbReference type="Pfam" id="PF00294"/>
    </source>
</evidence>
<dbReference type="InterPro" id="IPR007342">
    <property type="entry name" value="PsuG"/>
</dbReference>
<keyword evidence="4" id="KW-0378">Hydrolase</keyword>
<keyword evidence="6" id="KW-0456">Lyase</keyword>
<name>R4XCC3_TAPDE</name>
<evidence type="ECO:0000313" key="9">
    <source>
        <dbReference type="EMBL" id="CCG80975.1"/>
    </source>
</evidence>
<dbReference type="GO" id="GO:0004730">
    <property type="term" value="F:pseudouridylate synthase activity"/>
    <property type="evidence" value="ECO:0007669"/>
    <property type="project" value="InterPro"/>
</dbReference>
<evidence type="ECO:0000256" key="3">
    <source>
        <dbReference type="ARBA" id="ARBA00022777"/>
    </source>
</evidence>
<dbReference type="EMBL" id="CAHR02000021">
    <property type="protein sequence ID" value="CCG80975.1"/>
    <property type="molecule type" value="Genomic_DNA"/>
</dbReference>
<dbReference type="HAMAP" id="MF_01876">
    <property type="entry name" value="PsiMP_glycosidase"/>
    <property type="match status" value="1"/>
</dbReference>
<dbReference type="OrthoDB" id="198885at2759"/>
<feature type="domain" description="Carbohydrate kinase PfkB" evidence="8">
    <location>
        <begin position="686"/>
        <end position="739"/>
    </location>
</feature>
<dbReference type="VEuPathDB" id="FungiDB:TAPDE_000644"/>
<gene>
    <name evidence="9" type="ORF">TAPDE_000644</name>
</gene>
<evidence type="ECO:0000256" key="4">
    <source>
        <dbReference type="ARBA" id="ARBA00022801"/>
    </source>
</evidence>
<feature type="domain" description="Carbohydrate kinase PfkB" evidence="8">
    <location>
        <begin position="391"/>
        <end position="582"/>
    </location>
</feature>
<protein>
    <submittedName>
        <fullName evidence="9">Pseudouridine-metabolizing bifunctional protein C1861.05</fullName>
    </submittedName>
</protein>
<dbReference type="InterPro" id="IPR022830">
    <property type="entry name" value="Indigdn_synthA-like"/>
</dbReference>
<dbReference type="SUPFAM" id="SSF53613">
    <property type="entry name" value="Ribokinase-like"/>
    <property type="match status" value="1"/>
</dbReference>
<accession>R4XCC3</accession>
<comment type="caution">
    <text evidence="9">The sequence shown here is derived from an EMBL/GenBank/DDBJ whole genome shotgun (WGS) entry which is preliminary data.</text>
</comment>
<dbReference type="GO" id="GO:0046872">
    <property type="term" value="F:metal ion binding"/>
    <property type="evidence" value="ECO:0007669"/>
    <property type="project" value="UniProtKB-KW"/>
</dbReference>
<dbReference type="Gene3D" id="3.40.1790.10">
    <property type="entry name" value="Indigoidine synthase domain"/>
    <property type="match status" value="1"/>
</dbReference>
<evidence type="ECO:0000256" key="7">
    <source>
        <dbReference type="ARBA" id="ARBA00023295"/>
    </source>
</evidence>
<keyword evidence="1" id="KW-0808">Transferase</keyword>
<dbReference type="eggNOG" id="KOG3009">
    <property type="taxonomic scope" value="Eukaryota"/>
</dbReference>
<evidence type="ECO:0000256" key="2">
    <source>
        <dbReference type="ARBA" id="ARBA00022723"/>
    </source>
</evidence>
<dbReference type="PANTHER" id="PTHR42909:SF1">
    <property type="entry name" value="CARBOHYDRATE KINASE PFKB DOMAIN-CONTAINING PROTEIN"/>
    <property type="match status" value="1"/>
</dbReference>
<dbReference type="Proteomes" id="UP000013776">
    <property type="component" value="Unassembled WGS sequence"/>
</dbReference>
<dbReference type="SUPFAM" id="SSF110581">
    <property type="entry name" value="Indigoidine synthase A-like"/>
    <property type="match status" value="1"/>
</dbReference>
<dbReference type="InterPro" id="IPR029056">
    <property type="entry name" value="Ribokinase-like"/>
</dbReference>
<evidence type="ECO:0000256" key="5">
    <source>
        <dbReference type="ARBA" id="ARBA00023211"/>
    </source>
</evidence>
<dbReference type="GO" id="GO:0005737">
    <property type="term" value="C:cytoplasm"/>
    <property type="evidence" value="ECO:0007669"/>
    <property type="project" value="TreeGrafter"/>
</dbReference>
<dbReference type="PROSITE" id="PS00583">
    <property type="entry name" value="PFKB_KINASES_1"/>
    <property type="match status" value="1"/>
</dbReference>
<proteinExistence type="inferred from homology"/>
<dbReference type="InterPro" id="IPR002173">
    <property type="entry name" value="Carboh/pur_kinase_PfkB_CS"/>
</dbReference>
<dbReference type="Pfam" id="PF04227">
    <property type="entry name" value="Indigoidine_A"/>
    <property type="match status" value="1"/>
</dbReference>
<dbReference type="GO" id="GO:0016301">
    <property type="term" value="F:kinase activity"/>
    <property type="evidence" value="ECO:0007669"/>
    <property type="project" value="UniProtKB-KW"/>
</dbReference>
<keyword evidence="7" id="KW-0326">Glycosidase</keyword>
<keyword evidence="2" id="KW-0479">Metal-binding</keyword>
<reference evidence="9 10" key="1">
    <citation type="journal article" date="2013" name="MBio">
        <title>Genome sequencing of the plant pathogen Taphrina deformans, the causal agent of peach leaf curl.</title>
        <authorList>
            <person name="Cisse O.H."/>
            <person name="Almeida J.M.G.C.F."/>
            <person name="Fonseca A."/>
            <person name="Kumar A.A."/>
            <person name="Salojaervi J."/>
            <person name="Overmyer K."/>
            <person name="Hauser P.M."/>
            <person name="Pagni M."/>
        </authorList>
    </citation>
    <scope>NUCLEOTIDE SEQUENCE [LARGE SCALE GENOMIC DNA]</scope>
    <source>
        <strain evidence="10">PYCC 5710 / ATCC 11124 / CBS 356.35 / IMI 108563 / JCM 9778 / NBRC 8474</strain>
    </source>
</reference>
<dbReference type="STRING" id="1097556.R4XCC3"/>
<dbReference type="PANTHER" id="PTHR42909">
    <property type="entry name" value="ZGC:136858"/>
    <property type="match status" value="1"/>
</dbReference>
<dbReference type="Gene3D" id="3.40.1190.20">
    <property type="match status" value="1"/>
</dbReference>
<evidence type="ECO:0000313" key="10">
    <source>
        <dbReference type="Proteomes" id="UP000013776"/>
    </source>
</evidence>
<organism evidence="9 10">
    <name type="scientific">Taphrina deformans (strain PYCC 5710 / ATCC 11124 / CBS 356.35 / IMI 108563 / JCM 9778 / NBRC 8474)</name>
    <name type="common">Peach leaf curl fungus</name>
    <name type="synonym">Lalaria deformans</name>
    <dbReference type="NCBI Taxonomy" id="1097556"/>
    <lineage>
        <taxon>Eukaryota</taxon>
        <taxon>Fungi</taxon>
        <taxon>Dikarya</taxon>
        <taxon>Ascomycota</taxon>
        <taxon>Taphrinomycotina</taxon>
        <taxon>Taphrinomycetes</taxon>
        <taxon>Taphrinales</taxon>
        <taxon>Taphrinaceae</taxon>
        <taxon>Taphrina</taxon>
    </lineage>
</organism>
<dbReference type="AlphaFoldDB" id="R4XCC3"/>
<evidence type="ECO:0000256" key="6">
    <source>
        <dbReference type="ARBA" id="ARBA00023239"/>
    </source>
</evidence>
<keyword evidence="5" id="KW-0464">Manganese</keyword>
<evidence type="ECO:0000256" key="1">
    <source>
        <dbReference type="ARBA" id="ARBA00022679"/>
    </source>
</evidence>